<dbReference type="InterPro" id="IPR000713">
    <property type="entry name" value="Mur_ligase_N"/>
</dbReference>
<dbReference type="InterPro" id="IPR013221">
    <property type="entry name" value="Mur_ligase_cen"/>
</dbReference>
<dbReference type="AlphaFoldDB" id="A0A3P3VXT2"/>
<name>A0A3P3VXT2_9MICO</name>
<evidence type="ECO:0000256" key="2">
    <source>
        <dbReference type="ARBA" id="ARBA00023306"/>
    </source>
</evidence>
<dbReference type="GO" id="GO:0051301">
    <property type="term" value="P:cell division"/>
    <property type="evidence" value="ECO:0007669"/>
    <property type="project" value="UniProtKB-KW"/>
</dbReference>
<feature type="domain" description="Mur ligase central" evidence="4">
    <location>
        <begin position="152"/>
        <end position="352"/>
    </location>
</feature>
<dbReference type="EMBL" id="RQVS01000010">
    <property type="protein sequence ID" value="RRJ86269.1"/>
    <property type="molecule type" value="Genomic_DNA"/>
</dbReference>
<keyword evidence="1" id="KW-0132">Cell division</keyword>
<accession>A0A3P3VXT2</accession>
<dbReference type="Pfam" id="PF01225">
    <property type="entry name" value="Mur_ligase"/>
    <property type="match status" value="1"/>
</dbReference>
<dbReference type="GO" id="GO:0005524">
    <property type="term" value="F:ATP binding"/>
    <property type="evidence" value="ECO:0007669"/>
    <property type="project" value="InterPro"/>
</dbReference>
<evidence type="ECO:0000259" key="4">
    <source>
        <dbReference type="Pfam" id="PF08245"/>
    </source>
</evidence>
<dbReference type="SUPFAM" id="SSF53623">
    <property type="entry name" value="MurD-like peptide ligases, catalytic domain"/>
    <property type="match status" value="1"/>
</dbReference>
<evidence type="ECO:0000313" key="5">
    <source>
        <dbReference type="EMBL" id="RRJ86269.1"/>
    </source>
</evidence>
<dbReference type="Proteomes" id="UP000274391">
    <property type="component" value="Unassembled WGS sequence"/>
</dbReference>
<dbReference type="PANTHER" id="PTHR23135:SF4">
    <property type="entry name" value="UDP-N-ACETYLMURAMOYL-L-ALANYL-D-GLUTAMATE--2,6-DIAMINOPIMELATE LIGASE MURE HOMOLOG, CHLOROPLASTIC"/>
    <property type="match status" value="1"/>
</dbReference>
<keyword evidence="2" id="KW-0131">Cell cycle</keyword>
<gene>
    <name evidence="5" type="ORF">EG850_09195</name>
</gene>
<keyword evidence="6" id="KW-1185">Reference proteome</keyword>
<dbReference type="SUPFAM" id="SSF63418">
    <property type="entry name" value="MurE/MurF N-terminal domain"/>
    <property type="match status" value="1"/>
</dbReference>
<reference evidence="5 6" key="1">
    <citation type="submission" date="2018-11" db="EMBL/GenBank/DDBJ databases">
        <title>YIM 102482-1 draft genome.</title>
        <authorList>
            <person name="Li G."/>
            <person name="Jiang Y."/>
        </authorList>
    </citation>
    <scope>NUCLEOTIDE SEQUENCE [LARGE SCALE GENOMIC DNA]</scope>
    <source>
        <strain evidence="5 6">YIM 102482-1</strain>
    </source>
</reference>
<proteinExistence type="predicted"/>
<organism evidence="5 6">
    <name type="scientific">Gulosibacter macacae</name>
    <dbReference type="NCBI Taxonomy" id="2488791"/>
    <lineage>
        <taxon>Bacteria</taxon>
        <taxon>Bacillati</taxon>
        <taxon>Actinomycetota</taxon>
        <taxon>Actinomycetes</taxon>
        <taxon>Micrococcales</taxon>
        <taxon>Microbacteriaceae</taxon>
        <taxon>Gulosibacter</taxon>
    </lineage>
</organism>
<dbReference type="Pfam" id="PF08245">
    <property type="entry name" value="Mur_ligase_M"/>
    <property type="match status" value="1"/>
</dbReference>
<protein>
    <recommendedName>
        <fullName evidence="7">UDP-N-acetylmuramoyl-L-alanyl-D-glutamate--2, 6-diaminopimelate ligase</fullName>
    </recommendedName>
</protein>
<evidence type="ECO:0000313" key="6">
    <source>
        <dbReference type="Proteomes" id="UP000274391"/>
    </source>
</evidence>
<sequence length="396" mass="42654">MCSLRTRWRRLRSRGQSSRCSTRNAQEIMSESIIRPHHPFARELSELCAAFGLEPSGDVDQIEVTGVSSHSDRVVAGDVFAALPGRQRHGAEFAEVAIDNGAVAILTDGRGAALVRDASVPLIVVDEVRLALGHLAGWVHRTDPEAARLLGVTGARGKTSVVETIAALLRILGDEAATSGTLGRRVGEETAPAVLTTPEADELHAMIARMRETGVRFGAVEVTAHSVHERRIAGLEFEVIGFVSFAPEMLAPGVDAEATITTMIELFTPEHARRGVVSIDGEWGRRVVEETRIPVTTVATRPDRAADWHVTAEHLDEQLLVTVVGHEGRQVRATVWCDDEFAVANLGLAIVMLEEAGLDLEQVQEALDRAGGIDLTAAEHLPAVTVSEDVAREAGW</sequence>
<dbReference type="GO" id="GO:0016881">
    <property type="term" value="F:acid-amino acid ligase activity"/>
    <property type="evidence" value="ECO:0007669"/>
    <property type="project" value="InterPro"/>
</dbReference>
<dbReference type="PANTHER" id="PTHR23135">
    <property type="entry name" value="MUR LIGASE FAMILY MEMBER"/>
    <property type="match status" value="1"/>
</dbReference>
<dbReference type="InterPro" id="IPR036565">
    <property type="entry name" value="Mur-like_cat_sf"/>
</dbReference>
<comment type="caution">
    <text evidence="5">The sequence shown here is derived from an EMBL/GenBank/DDBJ whole genome shotgun (WGS) entry which is preliminary data.</text>
</comment>
<evidence type="ECO:0000259" key="3">
    <source>
        <dbReference type="Pfam" id="PF01225"/>
    </source>
</evidence>
<dbReference type="Gene3D" id="3.40.1190.10">
    <property type="entry name" value="Mur-like, catalytic domain"/>
    <property type="match status" value="1"/>
</dbReference>
<dbReference type="InterPro" id="IPR035911">
    <property type="entry name" value="MurE/MurF_N"/>
</dbReference>
<dbReference type="OrthoDB" id="9800958at2"/>
<feature type="domain" description="Mur ligase N-terminal catalytic" evidence="3">
    <location>
        <begin position="63"/>
        <end position="136"/>
    </location>
</feature>
<evidence type="ECO:0008006" key="7">
    <source>
        <dbReference type="Google" id="ProtNLM"/>
    </source>
</evidence>
<evidence type="ECO:0000256" key="1">
    <source>
        <dbReference type="ARBA" id="ARBA00022618"/>
    </source>
</evidence>
<dbReference type="Gene3D" id="3.40.1390.10">
    <property type="entry name" value="MurE/MurF, N-terminal domain"/>
    <property type="match status" value="1"/>
</dbReference>